<organism evidence="2">
    <name type="scientific">Glycine max</name>
    <name type="common">Soybean</name>
    <name type="synonym">Glycine hispida</name>
    <dbReference type="NCBI Taxonomy" id="3847"/>
    <lineage>
        <taxon>Eukaryota</taxon>
        <taxon>Viridiplantae</taxon>
        <taxon>Streptophyta</taxon>
        <taxon>Embryophyta</taxon>
        <taxon>Tracheophyta</taxon>
        <taxon>Spermatophyta</taxon>
        <taxon>Magnoliopsida</taxon>
        <taxon>eudicotyledons</taxon>
        <taxon>Gunneridae</taxon>
        <taxon>Pentapetalae</taxon>
        <taxon>rosids</taxon>
        <taxon>fabids</taxon>
        <taxon>Fabales</taxon>
        <taxon>Fabaceae</taxon>
        <taxon>Papilionoideae</taxon>
        <taxon>50 kb inversion clade</taxon>
        <taxon>NPAAA clade</taxon>
        <taxon>indigoferoid/millettioid clade</taxon>
        <taxon>Phaseoleae</taxon>
        <taxon>Glycine</taxon>
        <taxon>Glycine subgen. Soja</taxon>
    </lineage>
</organism>
<evidence type="ECO:0000313" key="3">
    <source>
        <dbReference type="EnsemblPlants" id="KRH70790"/>
    </source>
</evidence>
<keyword evidence="4" id="KW-1185">Reference proteome</keyword>
<keyword evidence="1" id="KW-0812">Transmembrane</keyword>
<reference evidence="2 3" key="1">
    <citation type="journal article" date="2010" name="Nature">
        <title>Genome sequence of the palaeopolyploid soybean.</title>
        <authorList>
            <person name="Schmutz J."/>
            <person name="Cannon S.B."/>
            <person name="Schlueter J."/>
            <person name="Ma J."/>
            <person name="Mitros T."/>
            <person name="Nelson W."/>
            <person name="Hyten D.L."/>
            <person name="Song Q."/>
            <person name="Thelen J.J."/>
            <person name="Cheng J."/>
            <person name="Xu D."/>
            <person name="Hellsten U."/>
            <person name="May G.D."/>
            <person name="Yu Y."/>
            <person name="Sakurai T."/>
            <person name="Umezawa T."/>
            <person name="Bhattacharyya M.K."/>
            <person name="Sandhu D."/>
            <person name="Valliyodan B."/>
            <person name="Lindquist E."/>
            <person name="Peto M."/>
            <person name="Grant D."/>
            <person name="Shu S."/>
            <person name="Goodstein D."/>
            <person name="Barry K."/>
            <person name="Futrell-Griggs M."/>
            <person name="Abernathy B."/>
            <person name="Du J."/>
            <person name="Tian Z."/>
            <person name="Zhu L."/>
            <person name="Gill N."/>
            <person name="Joshi T."/>
            <person name="Libault M."/>
            <person name="Sethuraman A."/>
            <person name="Zhang X.-C."/>
            <person name="Shinozaki K."/>
            <person name="Nguyen H.T."/>
            <person name="Wing R.A."/>
            <person name="Cregan P."/>
            <person name="Specht J."/>
            <person name="Grimwood J."/>
            <person name="Rokhsar D."/>
            <person name="Stacey G."/>
            <person name="Shoemaker R.C."/>
            <person name="Jackson S.A."/>
        </authorList>
    </citation>
    <scope>NUCLEOTIDE SEQUENCE [LARGE SCALE GENOMIC DNA]</scope>
    <source>
        <strain evidence="3">cv. Williams 82</strain>
        <tissue evidence="2">Callus</tissue>
    </source>
</reference>
<dbReference type="EMBL" id="CM000835">
    <property type="protein sequence ID" value="KRH70790.1"/>
    <property type="molecule type" value="Genomic_DNA"/>
</dbReference>
<evidence type="ECO:0000313" key="2">
    <source>
        <dbReference type="EMBL" id="KRH70790.1"/>
    </source>
</evidence>
<dbReference type="Proteomes" id="UP000008827">
    <property type="component" value="Chromosome 2"/>
</dbReference>
<proteinExistence type="predicted"/>
<evidence type="ECO:0000256" key="1">
    <source>
        <dbReference type="SAM" id="Phobius"/>
    </source>
</evidence>
<feature type="transmembrane region" description="Helical" evidence="1">
    <location>
        <begin position="33"/>
        <end position="53"/>
    </location>
</feature>
<accession>A0A0R0KVM5</accession>
<protein>
    <submittedName>
        <fullName evidence="2 3">Uncharacterized protein</fullName>
    </submittedName>
</protein>
<dbReference type="AlphaFoldDB" id="A0A0R0KVM5"/>
<keyword evidence="1" id="KW-1133">Transmembrane helix</keyword>
<gene>
    <name evidence="2" type="ORF">GLYMA_02G111100</name>
</gene>
<reference evidence="3" key="2">
    <citation type="submission" date="2018-02" db="UniProtKB">
        <authorList>
            <consortium name="EnsemblPlants"/>
        </authorList>
    </citation>
    <scope>IDENTIFICATION</scope>
    <source>
        <strain evidence="3">Williams 82</strain>
    </source>
</reference>
<evidence type="ECO:0000313" key="4">
    <source>
        <dbReference type="Proteomes" id="UP000008827"/>
    </source>
</evidence>
<dbReference type="InParanoid" id="A0A0R0KVM5"/>
<reference evidence="2" key="3">
    <citation type="submission" date="2018-07" db="EMBL/GenBank/DDBJ databases">
        <title>WGS assembly of Glycine max.</title>
        <authorList>
            <person name="Schmutz J."/>
            <person name="Cannon S."/>
            <person name="Schlueter J."/>
            <person name="Ma J."/>
            <person name="Mitros T."/>
            <person name="Nelson W."/>
            <person name="Hyten D."/>
            <person name="Song Q."/>
            <person name="Thelen J."/>
            <person name="Cheng J."/>
            <person name="Xu D."/>
            <person name="Hellsten U."/>
            <person name="May G."/>
            <person name="Yu Y."/>
            <person name="Sakurai T."/>
            <person name="Umezawa T."/>
            <person name="Bhattacharyya M."/>
            <person name="Sandhu D."/>
            <person name="Valliyodan B."/>
            <person name="Lindquist E."/>
            <person name="Peto M."/>
            <person name="Grant D."/>
            <person name="Shu S."/>
            <person name="Goodstein D."/>
            <person name="Barry K."/>
            <person name="Futrell-Griggs M."/>
            <person name="Abernathy B."/>
            <person name="Du J."/>
            <person name="Tian Z."/>
            <person name="Zhu L."/>
            <person name="Gill N."/>
            <person name="Joshi T."/>
            <person name="Libault M."/>
            <person name="Sethuraman A."/>
            <person name="Zhang X."/>
            <person name="Shinozaki K."/>
            <person name="Nguyen H."/>
            <person name="Wing R."/>
            <person name="Cregan P."/>
            <person name="Specht J."/>
            <person name="Grimwood J."/>
            <person name="Rokhsar D."/>
            <person name="Stacey G."/>
            <person name="Shoemaker R."/>
            <person name="Jackson S."/>
        </authorList>
    </citation>
    <scope>NUCLEOTIDE SEQUENCE</scope>
    <source>
        <tissue evidence="2">Callus</tissue>
    </source>
</reference>
<name>A0A0R0KVM5_SOYBN</name>
<dbReference type="Gramene" id="KRH70790">
    <property type="protein sequence ID" value="KRH70790"/>
    <property type="gene ID" value="GLYMA_02G111100"/>
</dbReference>
<keyword evidence="1" id="KW-0472">Membrane</keyword>
<dbReference type="EnsemblPlants" id="KRH70790">
    <property type="protein sequence ID" value="KRH70790"/>
    <property type="gene ID" value="GLYMA_02G111100"/>
</dbReference>
<sequence>MKSLPNVKHMTIINSSQLFEVSHCKSSRVNVTILIHFLFILYLIVLSESPFILKNNYLYIKSIIFFIQTN</sequence>
<dbReference type="SMR" id="A0A0R0KVM5"/>